<gene>
    <name evidence="4" type="primary">NTF2_1</name>
    <name evidence="4" type="ORF">FOZ63_002625</name>
</gene>
<evidence type="ECO:0000256" key="2">
    <source>
        <dbReference type="RuleBase" id="RU369002"/>
    </source>
</evidence>
<dbReference type="EMBL" id="JABANO010002775">
    <property type="protein sequence ID" value="KAF4757337.1"/>
    <property type="molecule type" value="Genomic_DNA"/>
</dbReference>
<dbReference type="OMA" id="WEQVGTS"/>
<evidence type="ECO:0000256" key="1">
    <source>
        <dbReference type="ARBA" id="ARBA00022490"/>
    </source>
</evidence>
<comment type="caution">
    <text evidence="4">The sequence shown here is derived from an EMBL/GenBank/DDBJ whole genome shotgun (WGS) entry which is preliminary data.</text>
</comment>
<evidence type="ECO:0000313" key="5">
    <source>
        <dbReference type="Proteomes" id="UP000553632"/>
    </source>
</evidence>
<dbReference type="InterPro" id="IPR045875">
    <property type="entry name" value="NTF2"/>
</dbReference>
<dbReference type="Proteomes" id="UP000553632">
    <property type="component" value="Unassembled WGS sequence"/>
</dbReference>
<dbReference type="Pfam" id="PF02136">
    <property type="entry name" value="NTF2"/>
    <property type="match status" value="1"/>
</dbReference>
<protein>
    <recommendedName>
        <fullName evidence="2">NTF2-related export protein</fullName>
    </recommendedName>
</protein>
<keyword evidence="2" id="KW-0653">Protein transport</keyword>
<dbReference type="AlphaFoldDB" id="A0A7J6UJH6"/>
<accession>A0A7J6UJH6</accession>
<name>A0A7J6UJH6_PEROL</name>
<dbReference type="GO" id="GO:0006606">
    <property type="term" value="P:protein import into nucleus"/>
    <property type="evidence" value="ECO:0007669"/>
    <property type="project" value="UniProtKB-ARBA"/>
</dbReference>
<dbReference type="GO" id="GO:0005635">
    <property type="term" value="C:nuclear envelope"/>
    <property type="evidence" value="ECO:0007669"/>
    <property type="project" value="UniProtKB-ARBA"/>
</dbReference>
<comment type="function">
    <text evidence="2">Has a role in nuclear-cytoplasmic transport of proteins and mRNAs.</text>
</comment>
<dbReference type="GO" id="GO:0005737">
    <property type="term" value="C:cytoplasm"/>
    <property type="evidence" value="ECO:0007669"/>
    <property type="project" value="UniProtKB-SubCell"/>
</dbReference>
<keyword evidence="2" id="KW-0813">Transport</keyword>
<dbReference type="InterPro" id="IPR032710">
    <property type="entry name" value="NTF2-like_dom_sf"/>
</dbReference>
<keyword evidence="1 2" id="KW-0963">Cytoplasm</keyword>
<organism evidence="4 5">
    <name type="scientific">Perkinsus olseni</name>
    <name type="common">Perkinsus atlanticus</name>
    <dbReference type="NCBI Taxonomy" id="32597"/>
    <lineage>
        <taxon>Eukaryota</taxon>
        <taxon>Sar</taxon>
        <taxon>Alveolata</taxon>
        <taxon>Perkinsozoa</taxon>
        <taxon>Perkinsea</taxon>
        <taxon>Perkinsida</taxon>
        <taxon>Perkinsidae</taxon>
        <taxon>Perkinsus</taxon>
    </lineage>
</organism>
<dbReference type="FunFam" id="3.10.450.50:FF:000005">
    <property type="entry name" value="Nuclear transport factor 2"/>
    <property type="match status" value="1"/>
</dbReference>
<dbReference type="CDD" id="cd00780">
    <property type="entry name" value="NTF2"/>
    <property type="match status" value="1"/>
</dbReference>
<sequence length="139" mass="15383">MAQINPQFQAIGDQFVQQYYQTFDANRSQLGPLYGGQECAIAHCTDSSMMTFEGEQFQGAANIVQKIASLPFQKVRHQIIKADCQPNPSNNGVIVFVTGNLYVDDNANPLKFGQVFHLAPNPSTGGFYCMNDLFRLNIG</sequence>
<dbReference type="PROSITE" id="PS50177">
    <property type="entry name" value="NTF2_DOMAIN"/>
    <property type="match status" value="1"/>
</dbReference>
<dbReference type="GO" id="GO:0051028">
    <property type="term" value="P:mRNA transport"/>
    <property type="evidence" value="ECO:0007669"/>
    <property type="project" value="UniProtKB-UniRule"/>
</dbReference>
<dbReference type="InterPro" id="IPR002075">
    <property type="entry name" value="NTF2_dom"/>
</dbReference>
<keyword evidence="2" id="KW-0539">Nucleus</keyword>
<dbReference type="InterPro" id="IPR018222">
    <property type="entry name" value="Nuclear_transport_factor_2_euk"/>
</dbReference>
<dbReference type="PANTHER" id="PTHR12612">
    <property type="entry name" value="NUCLEAR TRANSPORT FACTOR 2"/>
    <property type="match status" value="1"/>
</dbReference>
<evidence type="ECO:0000259" key="3">
    <source>
        <dbReference type="PROSITE" id="PS50177"/>
    </source>
</evidence>
<comment type="subcellular location">
    <subcellularLocation>
        <location evidence="2">Cytoplasm</location>
    </subcellularLocation>
    <subcellularLocation>
        <location evidence="2">Nucleus</location>
    </subcellularLocation>
</comment>
<reference evidence="4 5" key="1">
    <citation type="submission" date="2020-04" db="EMBL/GenBank/DDBJ databases">
        <title>Perkinsus olseni comparative genomics.</title>
        <authorList>
            <person name="Bogema D.R."/>
        </authorList>
    </citation>
    <scope>NUCLEOTIDE SEQUENCE [LARGE SCALE GENOMIC DNA]</scope>
    <source>
        <strain evidence="4 5">ATCC PRA-207</strain>
    </source>
</reference>
<keyword evidence="5" id="KW-1185">Reference proteome</keyword>
<dbReference type="Gene3D" id="3.10.450.50">
    <property type="match status" value="1"/>
</dbReference>
<proteinExistence type="predicted"/>
<evidence type="ECO:0000313" key="4">
    <source>
        <dbReference type="EMBL" id="KAF4757337.1"/>
    </source>
</evidence>
<dbReference type="SUPFAM" id="SSF54427">
    <property type="entry name" value="NTF2-like"/>
    <property type="match status" value="1"/>
</dbReference>
<feature type="domain" description="NTF2" evidence="3">
    <location>
        <begin position="11"/>
        <end position="136"/>
    </location>
</feature>